<reference evidence="4" key="1">
    <citation type="submission" date="2025-08" db="UniProtKB">
        <authorList>
            <consortium name="RefSeq"/>
        </authorList>
    </citation>
    <scope>IDENTIFICATION</scope>
    <source>
        <tissue evidence="4">Tentacle</tissue>
    </source>
</reference>
<dbReference type="Proteomes" id="UP000515163">
    <property type="component" value="Unplaced"/>
</dbReference>
<feature type="compositionally biased region" description="Polar residues" evidence="2">
    <location>
        <begin position="53"/>
        <end position="76"/>
    </location>
</feature>
<evidence type="ECO:0000256" key="2">
    <source>
        <dbReference type="SAM" id="MobiDB-lite"/>
    </source>
</evidence>
<evidence type="ECO:0000313" key="3">
    <source>
        <dbReference type="Proteomes" id="UP000515163"/>
    </source>
</evidence>
<sequence length="296" mass="33921">MGCGSSSAKAASPTPQKPLQNQNGVLTTNHSDSQRKLKESKQTSHAKEDKYDNNSNEKPNIKPESNQDLVIPTVNQENEKNRLNSSKLNDIKGRNESLVPMTGVAFEVNLDENSKRKEIRRVPKLQKLENVTVLTAEMLAKKQAIAEENRQKEIQRKLAKTTRRKKKLLEARELDRAQEKFTELEEKMKVQKMKRAQIQAEIISKQRRRELRAQQVRARAEKIREGGDNVELDLDPDNTYNADEEDQSWDTDKTETNPSSISLPSSSITQIQEQDEPKAKEITDNTEQSVHDFFEE</sequence>
<dbReference type="KEGG" id="aten:116302252"/>
<feature type="compositionally biased region" description="Basic and acidic residues" evidence="2">
    <location>
        <begin position="32"/>
        <end position="52"/>
    </location>
</feature>
<accession>A0A6P8IL49</accession>
<dbReference type="OrthoDB" id="6344011at2759"/>
<keyword evidence="1" id="KW-0175">Coiled coil</keyword>
<dbReference type="RefSeq" id="XP_031567380.1">
    <property type="nucleotide sequence ID" value="XM_031711520.1"/>
</dbReference>
<name>A0A6P8IL49_ACTTE</name>
<gene>
    <name evidence="4" type="primary">LOC116302252</name>
</gene>
<feature type="coiled-coil region" evidence="1">
    <location>
        <begin position="151"/>
        <end position="201"/>
    </location>
</feature>
<keyword evidence="3" id="KW-1185">Reference proteome</keyword>
<protein>
    <submittedName>
        <fullName evidence="4">Arginine and glutamate-rich protein 1-A-like</fullName>
    </submittedName>
</protein>
<feature type="region of interest" description="Disordered" evidence="2">
    <location>
        <begin position="220"/>
        <end position="296"/>
    </location>
</feature>
<evidence type="ECO:0000313" key="4">
    <source>
        <dbReference type="RefSeq" id="XP_031567380.1"/>
    </source>
</evidence>
<evidence type="ECO:0000256" key="1">
    <source>
        <dbReference type="SAM" id="Coils"/>
    </source>
</evidence>
<feature type="compositionally biased region" description="Low complexity" evidence="2">
    <location>
        <begin position="258"/>
        <end position="268"/>
    </location>
</feature>
<dbReference type="InParanoid" id="A0A6P8IL49"/>
<feature type="compositionally biased region" description="Acidic residues" evidence="2">
    <location>
        <begin position="228"/>
        <end position="249"/>
    </location>
</feature>
<feature type="compositionally biased region" description="Basic and acidic residues" evidence="2">
    <location>
        <begin position="275"/>
        <end position="296"/>
    </location>
</feature>
<dbReference type="GeneID" id="116302252"/>
<proteinExistence type="predicted"/>
<feature type="region of interest" description="Disordered" evidence="2">
    <location>
        <begin position="1"/>
        <end position="89"/>
    </location>
</feature>
<organism evidence="3 4">
    <name type="scientific">Actinia tenebrosa</name>
    <name type="common">Australian red waratah sea anemone</name>
    <dbReference type="NCBI Taxonomy" id="6105"/>
    <lineage>
        <taxon>Eukaryota</taxon>
        <taxon>Metazoa</taxon>
        <taxon>Cnidaria</taxon>
        <taxon>Anthozoa</taxon>
        <taxon>Hexacorallia</taxon>
        <taxon>Actiniaria</taxon>
        <taxon>Actiniidae</taxon>
        <taxon>Actinia</taxon>
    </lineage>
</organism>
<feature type="compositionally biased region" description="Polar residues" evidence="2">
    <location>
        <begin position="1"/>
        <end position="31"/>
    </location>
</feature>
<dbReference type="AlphaFoldDB" id="A0A6P8IL49"/>